<dbReference type="InterPro" id="IPR016181">
    <property type="entry name" value="Acyl_CoA_acyltransferase"/>
</dbReference>
<dbReference type="Gene3D" id="3.40.630.30">
    <property type="match status" value="1"/>
</dbReference>
<dbReference type="AlphaFoldDB" id="U5LC14"/>
<reference evidence="2 3" key="1">
    <citation type="submission" date="2013-07" db="EMBL/GenBank/DDBJ databases">
        <title>Complete genome sequence of Bacillus infantis NRRL B-14911 that has potential to induce cardiac disease by antigenic mimicry.</title>
        <authorList>
            <person name="Massilamany C."/>
            <person name="Smith T.P.L."/>
            <person name="Loy J.D."/>
            <person name="Barletta R."/>
            <person name="Reddy J."/>
        </authorList>
    </citation>
    <scope>NUCLEOTIDE SEQUENCE [LARGE SCALE GENOMIC DNA]</scope>
    <source>
        <strain evidence="2 3">NRRL B-14911</strain>
    </source>
</reference>
<dbReference type="KEGG" id="bif:N288_11130"/>
<dbReference type="STRING" id="1367477.N288_11130"/>
<dbReference type="InterPro" id="IPR000182">
    <property type="entry name" value="GNAT_dom"/>
</dbReference>
<dbReference type="HOGENOM" id="CLU_127573_0_0_9"/>
<feature type="domain" description="N-acetyltransferase" evidence="1">
    <location>
        <begin position="5"/>
        <end position="147"/>
    </location>
</feature>
<keyword evidence="3" id="KW-1185">Reference proteome</keyword>
<dbReference type="PATRIC" id="fig|1367477.3.peg.2163"/>
<evidence type="ECO:0000259" key="1">
    <source>
        <dbReference type="PROSITE" id="PS51186"/>
    </source>
</evidence>
<dbReference type="GO" id="GO:0016747">
    <property type="term" value="F:acyltransferase activity, transferring groups other than amino-acyl groups"/>
    <property type="evidence" value="ECO:0007669"/>
    <property type="project" value="InterPro"/>
</dbReference>
<proteinExistence type="predicted"/>
<dbReference type="SUPFAM" id="SSF55729">
    <property type="entry name" value="Acyl-CoA N-acyltransferases (Nat)"/>
    <property type="match status" value="1"/>
</dbReference>
<evidence type="ECO:0000313" key="2">
    <source>
        <dbReference type="EMBL" id="AGX04137.1"/>
    </source>
</evidence>
<dbReference type="RefSeq" id="WP_009790796.1">
    <property type="nucleotide sequence ID" value="NC_022524.1"/>
</dbReference>
<organism evidence="2 3">
    <name type="scientific">Bacillus infantis NRRL B-14911</name>
    <dbReference type="NCBI Taxonomy" id="1367477"/>
    <lineage>
        <taxon>Bacteria</taxon>
        <taxon>Bacillati</taxon>
        <taxon>Bacillota</taxon>
        <taxon>Bacilli</taxon>
        <taxon>Bacillales</taxon>
        <taxon>Bacillaceae</taxon>
        <taxon>Bacillus</taxon>
    </lineage>
</organism>
<sequence length="148" mass="17342">MEVNYQIYAGMPKQEMLDKILPLHASIFGESGQLESKMADKPKLLVAVAACQERVIGYKMGYELEESKFYSWLGGVDEEFRGSGIASRLMEMQHEYIKRRGYRLVRTKTMNKWRDMLILNIKHGFDVMETYIDEKGMHKIILEKKLRD</sequence>
<accession>U5LC14</accession>
<dbReference type="CDD" id="cd04301">
    <property type="entry name" value="NAT_SF"/>
    <property type="match status" value="1"/>
</dbReference>
<name>U5LC14_9BACI</name>
<dbReference type="GeneID" id="97349370"/>
<protein>
    <recommendedName>
        <fullName evidence="1">N-acetyltransferase domain-containing protein</fullName>
    </recommendedName>
</protein>
<gene>
    <name evidence="2" type="ORF">N288_11130</name>
</gene>
<dbReference type="EMBL" id="CP006643">
    <property type="protein sequence ID" value="AGX04137.1"/>
    <property type="molecule type" value="Genomic_DNA"/>
</dbReference>
<evidence type="ECO:0000313" key="3">
    <source>
        <dbReference type="Proteomes" id="UP000017805"/>
    </source>
</evidence>
<dbReference type="Proteomes" id="UP000017805">
    <property type="component" value="Chromosome"/>
</dbReference>
<dbReference type="Pfam" id="PF13508">
    <property type="entry name" value="Acetyltransf_7"/>
    <property type="match status" value="1"/>
</dbReference>
<dbReference type="PROSITE" id="PS51186">
    <property type="entry name" value="GNAT"/>
    <property type="match status" value="1"/>
</dbReference>